<dbReference type="InterPro" id="IPR036097">
    <property type="entry name" value="HisK_dim/P_sf"/>
</dbReference>
<dbReference type="InterPro" id="IPR003594">
    <property type="entry name" value="HATPase_dom"/>
</dbReference>
<evidence type="ECO:0000256" key="10">
    <source>
        <dbReference type="SAM" id="Phobius"/>
    </source>
</evidence>
<dbReference type="InterPro" id="IPR050980">
    <property type="entry name" value="2C_sensor_his_kinase"/>
</dbReference>
<dbReference type="KEGG" id="fap:GR316_09145"/>
<dbReference type="GO" id="GO:0000155">
    <property type="term" value="F:phosphorelay sensor kinase activity"/>
    <property type="evidence" value="ECO:0007669"/>
    <property type="project" value="InterPro"/>
</dbReference>
<feature type="domain" description="Histidine kinase" evidence="11">
    <location>
        <begin position="215"/>
        <end position="429"/>
    </location>
</feature>
<dbReference type="SUPFAM" id="SSF55874">
    <property type="entry name" value="ATPase domain of HSP90 chaperone/DNA topoisomerase II/histidine kinase"/>
    <property type="match status" value="1"/>
</dbReference>
<organism evidence="12 13">
    <name type="scientific">Falsirhodobacter algicola</name>
    <dbReference type="NCBI Taxonomy" id="2692330"/>
    <lineage>
        <taxon>Bacteria</taxon>
        <taxon>Pseudomonadati</taxon>
        <taxon>Pseudomonadota</taxon>
        <taxon>Alphaproteobacteria</taxon>
        <taxon>Rhodobacterales</taxon>
        <taxon>Paracoccaceae</taxon>
        <taxon>Falsirhodobacter</taxon>
    </lineage>
</organism>
<evidence type="ECO:0000256" key="6">
    <source>
        <dbReference type="ARBA" id="ARBA00022679"/>
    </source>
</evidence>
<dbReference type="Pfam" id="PF02518">
    <property type="entry name" value="HATPase_c"/>
    <property type="match status" value="1"/>
</dbReference>
<keyword evidence="10" id="KW-1133">Transmembrane helix</keyword>
<dbReference type="PRINTS" id="PR00344">
    <property type="entry name" value="BCTRLSENSOR"/>
</dbReference>
<keyword evidence="4" id="KW-1003">Cell membrane</keyword>
<dbReference type="Pfam" id="PF00512">
    <property type="entry name" value="HisKA"/>
    <property type="match status" value="1"/>
</dbReference>
<feature type="transmembrane region" description="Helical" evidence="10">
    <location>
        <begin position="20"/>
        <end position="38"/>
    </location>
</feature>
<proteinExistence type="predicted"/>
<evidence type="ECO:0000256" key="2">
    <source>
        <dbReference type="ARBA" id="ARBA00004651"/>
    </source>
</evidence>
<evidence type="ECO:0000256" key="5">
    <source>
        <dbReference type="ARBA" id="ARBA00022553"/>
    </source>
</evidence>
<feature type="transmembrane region" description="Helical" evidence="10">
    <location>
        <begin position="50"/>
        <end position="71"/>
    </location>
</feature>
<comment type="catalytic activity">
    <reaction evidence="1">
        <text>ATP + protein L-histidine = ADP + protein N-phospho-L-histidine.</text>
        <dbReference type="EC" id="2.7.13.3"/>
    </reaction>
</comment>
<dbReference type="AlphaFoldDB" id="A0A8J8MTJ4"/>
<dbReference type="GO" id="GO:0005886">
    <property type="term" value="C:plasma membrane"/>
    <property type="evidence" value="ECO:0007669"/>
    <property type="project" value="UniProtKB-SubCell"/>
</dbReference>
<comment type="subcellular location">
    <subcellularLocation>
        <location evidence="2">Cell membrane</location>
        <topology evidence="2">Multi-pass membrane protein</topology>
    </subcellularLocation>
</comment>
<keyword evidence="6" id="KW-0808">Transferase</keyword>
<sequence length="457" mass="49943">MTSTMDPMLPRGDWLRLHTLVNLRWISICGQLSAVAVCDRVLNIHLPLGACYLTVILLLGANIIFAMGNPGNRRLTETEALLTLLFDMSQLSMLIFLTGGLSNPFVLLILAPVVIAASALSLYTTIALSLAAAVWVTVVTVWHLPMVLADGTPLQSPDLFRFGFWLSMVTGIAFTSIYAHRVSAEARRMSEALLATQMALAREQKLTDLGGVVAAAAHELGTPLATIKLVSTELMEELRGTPDLHDDAGLIRDQAERCRDILRAMGQSGKDDSHMRQAPLETLLRDAAEPHLSRGRQVHFRVAPASDGAGPMPSVLRRPEILHGLRNLVQNAVDFSRAEVWVDATWTEGEIRIRISDDGAGFPPQILNRIGEPFVRTRRPAERPGYDGMGLGLFIAKTLLERSGARLRFGNAVAAPPGRRRPARTPRGTGAVVDVTWRRELVESEPGPLRQNSPLLP</sequence>
<dbReference type="GO" id="GO:0005524">
    <property type="term" value="F:ATP binding"/>
    <property type="evidence" value="ECO:0007669"/>
    <property type="project" value="UniProtKB-KW"/>
</dbReference>
<evidence type="ECO:0000256" key="3">
    <source>
        <dbReference type="ARBA" id="ARBA00012438"/>
    </source>
</evidence>
<dbReference type="InterPro" id="IPR036890">
    <property type="entry name" value="HATPase_C_sf"/>
</dbReference>
<evidence type="ECO:0000256" key="4">
    <source>
        <dbReference type="ARBA" id="ARBA00022475"/>
    </source>
</evidence>
<dbReference type="PROSITE" id="PS50109">
    <property type="entry name" value="HIS_KIN"/>
    <property type="match status" value="1"/>
</dbReference>
<feature type="transmembrane region" description="Helical" evidence="10">
    <location>
        <begin position="162"/>
        <end position="179"/>
    </location>
</feature>
<keyword evidence="10" id="KW-0472">Membrane</keyword>
<keyword evidence="9" id="KW-0067">ATP-binding</keyword>
<dbReference type="SUPFAM" id="SSF47384">
    <property type="entry name" value="Homodimeric domain of signal transducing histidine kinase"/>
    <property type="match status" value="1"/>
</dbReference>
<evidence type="ECO:0000256" key="7">
    <source>
        <dbReference type="ARBA" id="ARBA00022741"/>
    </source>
</evidence>
<dbReference type="SMART" id="SM00388">
    <property type="entry name" value="HisKA"/>
    <property type="match status" value="1"/>
</dbReference>
<evidence type="ECO:0000259" key="11">
    <source>
        <dbReference type="PROSITE" id="PS50109"/>
    </source>
</evidence>
<evidence type="ECO:0000313" key="12">
    <source>
        <dbReference type="EMBL" id="QUS36410.1"/>
    </source>
</evidence>
<dbReference type="NCBIfam" id="NF033792">
    <property type="entry name" value="ActS_PrrB_HisK"/>
    <property type="match status" value="1"/>
</dbReference>
<keyword evidence="13" id="KW-1185">Reference proteome</keyword>
<keyword evidence="10" id="KW-0812">Transmembrane</keyword>
<dbReference type="InterPro" id="IPR004358">
    <property type="entry name" value="Sig_transdc_His_kin-like_C"/>
</dbReference>
<dbReference type="Proteomes" id="UP000679284">
    <property type="component" value="Chromosome"/>
</dbReference>
<name>A0A8J8MTJ4_9RHOB</name>
<dbReference type="PANTHER" id="PTHR44936">
    <property type="entry name" value="SENSOR PROTEIN CREC"/>
    <property type="match status" value="1"/>
</dbReference>
<reference evidence="12" key="1">
    <citation type="submission" date="2020-01" db="EMBL/GenBank/DDBJ databases">
        <authorList>
            <person name="Yang Y."/>
            <person name="Kwon Y.M."/>
        </authorList>
    </citation>
    <scope>NUCLEOTIDE SEQUENCE</scope>
    <source>
        <strain evidence="12">PG104</strain>
    </source>
</reference>
<dbReference type="EC" id="2.7.13.3" evidence="3"/>
<keyword evidence="7" id="KW-0547">Nucleotide-binding</keyword>
<keyword evidence="5" id="KW-0597">Phosphoprotein</keyword>
<evidence type="ECO:0000256" key="9">
    <source>
        <dbReference type="ARBA" id="ARBA00022840"/>
    </source>
</evidence>
<dbReference type="CDD" id="cd00082">
    <property type="entry name" value="HisKA"/>
    <property type="match status" value="1"/>
</dbReference>
<dbReference type="InterPro" id="IPR047770">
    <property type="entry name" value="RegB"/>
</dbReference>
<dbReference type="Gene3D" id="3.30.565.10">
    <property type="entry name" value="Histidine kinase-like ATPase, C-terminal domain"/>
    <property type="match status" value="1"/>
</dbReference>
<protein>
    <recommendedName>
        <fullName evidence="3">histidine kinase</fullName>
        <ecNumber evidence="3">2.7.13.3</ecNumber>
    </recommendedName>
</protein>
<dbReference type="InterPro" id="IPR005467">
    <property type="entry name" value="His_kinase_dom"/>
</dbReference>
<dbReference type="NCBIfam" id="NF045988">
    <property type="entry name" value="HisKinRegBRhodob"/>
    <property type="match status" value="1"/>
</dbReference>
<dbReference type="Gene3D" id="1.10.287.130">
    <property type="match status" value="1"/>
</dbReference>
<keyword evidence="8 12" id="KW-0418">Kinase</keyword>
<accession>A0A8J8MTJ4</accession>
<dbReference type="InterPro" id="IPR003661">
    <property type="entry name" value="HisK_dim/P_dom"/>
</dbReference>
<dbReference type="PANTHER" id="PTHR44936:SF10">
    <property type="entry name" value="SENSOR PROTEIN RSTB"/>
    <property type="match status" value="1"/>
</dbReference>
<feature type="transmembrane region" description="Helical" evidence="10">
    <location>
        <begin position="122"/>
        <end position="142"/>
    </location>
</feature>
<feature type="transmembrane region" description="Helical" evidence="10">
    <location>
        <begin position="91"/>
        <end position="115"/>
    </location>
</feature>
<gene>
    <name evidence="12" type="ORF">GR316_09145</name>
</gene>
<dbReference type="SMART" id="SM00387">
    <property type="entry name" value="HATPase_c"/>
    <property type="match status" value="1"/>
</dbReference>
<evidence type="ECO:0000256" key="8">
    <source>
        <dbReference type="ARBA" id="ARBA00022777"/>
    </source>
</evidence>
<dbReference type="RefSeq" id="WP_211783631.1">
    <property type="nucleotide sequence ID" value="NZ_CP047289.1"/>
</dbReference>
<evidence type="ECO:0000256" key="1">
    <source>
        <dbReference type="ARBA" id="ARBA00000085"/>
    </source>
</evidence>
<dbReference type="EMBL" id="CP047289">
    <property type="protein sequence ID" value="QUS36410.1"/>
    <property type="molecule type" value="Genomic_DNA"/>
</dbReference>
<evidence type="ECO:0000313" key="13">
    <source>
        <dbReference type="Proteomes" id="UP000679284"/>
    </source>
</evidence>